<feature type="chain" id="PRO_5032503869" description="Lipoprotein" evidence="1">
    <location>
        <begin position="19"/>
        <end position="275"/>
    </location>
</feature>
<evidence type="ECO:0000313" key="2">
    <source>
        <dbReference type="EMBL" id="MRD46589.1"/>
    </source>
</evidence>
<evidence type="ECO:0008006" key="4">
    <source>
        <dbReference type="Google" id="ProtNLM"/>
    </source>
</evidence>
<proteinExistence type="predicted"/>
<keyword evidence="1" id="KW-0732">Signal</keyword>
<dbReference type="AlphaFoldDB" id="A0A844B4I2"/>
<name>A0A844B4I2_9BURK</name>
<comment type="caution">
    <text evidence="2">The sequence shown here is derived from an EMBL/GenBank/DDBJ whole genome shotgun (WGS) entry which is preliminary data.</text>
</comment>
<gene>
    <name evidence="2" type="ORF">GHT07_04830</name>
</gene>
<feature type="signal peptide" evidence="1">
    <location>
        <begin position="1"/>
        <end position="18"/>
    </location>
</feature>
<dbReference type="EMBL" id="WJBU01000004">
    <property type="protein sequence ID" value="MRD46589.1"/>
    <property type="molecule type" value="Genomic_DNA"/>
</dbReference>
<keyword evidence="3" id="KW-1185">Reference proteome</keyword>
<dbReference type="Proteomes" id="UP000487350">
    <property type="component" value="Unassembled WGS sequence"/>
</dbReference>
<evidence type="ECO:0000256" key="1">
    <source>
        <dbReference type="SAM" id="SignalP"/>
    </source>
</evidence>
<dbReference type="PROSITE" id="PS51257">
    <property type="entry name" value="PROKAR_LIPOPROTEIN"/>
    <property type="match status" value="1"/>
</dbReference>
<accession>A0A844B4I2</accession>
<reference evidence="2 3" key="1">
    <citation type="submission" date="2019-11" db="EMBL/GenBank/DDBJ databases">
        <title>Caenimonas koreensis gen. nov., sp. nov., isolated from activated sludge.</title>
        <authorList>
            <person name="Seung H.R."/>
        </authorList>
    </citation>
    <scope>NUCLEOTIDE SEQUENCE [LARGE SCALE GENOMIC DNA]</scope>
    <source>
        <strain evidence="2 3">EMB320</strain>
    </source>
</reference>
<dbReference type="RefSeq" id="WP_153583935.1">
    <property type="nucleotide sequence ID" value="NZ_WJBU01000004.1"/>
</dbReference>
<protein>
    <recommendedName>
        <fullName evidence="4">Lipoprotein</fullName>
    </recommendedName>
</protein>
<sequence>MRSLLHLAVLAIALTLSACGGGSEAVVAPQAVAKALKARAKPLAGLSVSTVPAAEQAEQLFAKAEASFPGYFPEHATTAFAGPFAYRYYSTGVYLGVVIEQGTAFEYLGVYVVGDLFGASLASPMYAGQLSQYVTVVDPGTGGGTGTLTVTNATNSARNGTFAPQTARGSSTGTDIDTTGYTQDGLFEMDVLRTDAGAIKHAFVWYFVGENIVFFGCDNGIAELSCAGTVTYDGSLGQLQFNATTLYAIDFPFPGPATKAASGEVLTISGSVDGK</sequence>
<organism evidence="2 3">
    <name type="scientific">Caenimonas koreensis DSM 17982</name>
    <dbReference type="NCBI Taxonomy" id="1121255"/>
    <lineage>
        <taxon>Bacteria</taxon>
        <taxon>Pseudomonadati</taxon>
        <taxon>Pseudomonadota</taxon>
        <taxon>Betaproteobacteria</taxon>
        <taxon>Burkholderiales</taxon>
        <taxon>Comamonadaceae</taxon>
        <taxon>Caenimonas</taxon>
    </lineage>
</organism>
<evidence type="ECO:0000313" key="3">
    <source>
        <dbReference type="Proteomes" id="UP000487350"/>
    </source>
</evidence>